<dbReference type="InterPro" id="IPR027417">
    <property type="entry name" value="P-loop_NTPase"/>
</dbReference>
<organism evidence="6 8">
    <name type="scientific">Ziziphus jujuba</name>
    <name type="common">Chinese jujube</name>
    <name type="synonym">Ziziphus sativa</name>
    <dbReference type="NCBI Taxonomy" id="326968"/>
    <lineage>
        <taxon>Eukaryota</taxon>
        <taxon>Viridiplantae</taxon>
        <taxon>Streptophyta</taxon>
        <taxon>Embryophyta</taxon>
        <taxon>Tracheophyta</taxon>
        <taxon>Spermatophyta</taxon>
        <taxon>Magnoliopsida</taxon>
        <taxon>eudicotyledons</taxon>
        <taxon>Gunneridae</taxon>
        <taxon>Pentapetalae</taxon>
        <taxon>rosids</taxon>
        <taxon>fabids</taxon>
        <taxon>Rosales</taxon>
        <taxon>Rhamnaceae</taxon>
        <taxon>Paliureae</taxon>
        <taxon>Ziziphus</taxon>
    </lineage>
</organism>
<dbReference type="Pfam" id="PF01715">
    <property type="entry name" value="IPPT"/>
    <property type="match status" value="2"/>
</dbReference>
<dbReference type="GeneID" id="112492801"/>
<accession>A0ABM3IX62</accession>
<reference evidence="7 8" key="1">
    <citation type="submission" date="2025-05" db="UniProtKB">
        <authorList>
            <consortium name="RefSeq"/>
        </authorList>
    </citation>
    <scope>IDENTIFICATION</scope>
    <source>
        <tissue evidence="7 8">Seedling</tissue>
    </source>
</reference>
<dbReference type="Gene3D" id="3.40.50.300">
    <property type="entry name" value="P-loop containing nucleotide triphosphate hydrolases"/>
    <property type="match status" value="1"/>
</dbReference>
<dbReference type="Proteomes" id="UP001652623">
    <property type="component" value="Chromosome 9"/>
</dbReference>
<dbReference type="Gene3D" id="1.10.287.890">
    <property type="entry name" value="Crystal structure of tRNA isopentenylpyrophosphate transferase (bh2366) domain"/>
    <property type="match status" value="1"/>
</dbReference>
<dbReference type="SUPFAM" id="SSF52540">
    <property type="entry name" value="P-loop containing nucleoside triphosphate hydrolases"/>
    <property type="match status" value="1"/>
</dbReference>
<comment type="similarity">
    <text evidence="1">Belongs to the IPP transferase family.</text>
</comment>
<gene>
    <name evidence="7 8" type="primary">LOC112492801</name>
</gene>
<evidence type="ECO:0000256" key="3">
    <source>
        <dbReference type="ARBA" id="ARBA00022712"/>
    </source>
</evidence>
<keyword evidence="6" id="KW-1185">Reference proteome</keyword>
<keyword evidence="4" id="KW-0547">Nucleotide-binding</keyword>
<proteinExistence type="inferred from homology"/>
<keyword evidence="3" id="KW-0203">Cytokinin biosynthesis</keyword>
<evidence type="ECO:0000313" key="8">
    <source>
        <dbReference type="RefSeq" id="XP_048337230.1"/>
    </source>
</evidence>
<dbReference type="RefSeq" id="XP_048337230.1">
    <property type="nucleotide sequence ID" value="XM_048481273.2"/>
</dbReference>
<evidence type="ECO:0000313" key="7">
    <source>
        <dbReference type="RefSeq" id="XP_048337229.1"/>
    </source>
</evidence>
<evidence type="ECO:0000256" key="1">
    <source>
        <dbReference type="ARBA" id="ARBA00005842"/>
    </source>
</evidence>
<evidence type="ECO:0000256" key="2">
    <source>
        <dbReference type="ARBA" id="ARBA00022679"/>
    </source>
</evidence>
<evidence type="ECO:0000313" key="6">
    <source>
        <dbReference type="Proteomes" id="UP001652623"/>
    </source>
</evidence>
<dbReference type="InterPro" id="IPR039657">
    <property type="entry name" value="Dimethylallyltransferase"/>
</dbReference>
<name>A0ABM3IX62_ZIZJJ</name>
<dbReference type="PANTHER" id="PTHR11088">
    <property type="entry name" value="TRNA DIMETHYLALLYLTRANSFERASE"/>
    <property type="match status" value="1"/>
</dbReference>
<evidence type="ECO:0000256" key="4">
    <source>
        <dbReference type="ARBA" id="ARBA00022741"/>
    </source>
</evidence>
<dbReference type="PANTHER" id="PTHR11088:SF91">
    <property type="entry name" value="ADENYLATE ISOPENTENYLTRANSFERASE 3, CHLOROPLASTIC"/>
    <property type="match status" value="1"/>
</dbReference>
<keyword evidence="5" id="KW-0067">ATP-binding</keyword>
<keyword evidence="2" id="KW-0808">Transferase</keyword>
<evidence type="ECO:0000256" key="5">
    <source>
        <dbReference type="ARBA" id="ARBA00022840"/>
    </source>
</evidence>
<sequence length="320" mass="36129">MQILSNHIMQPSRLVTGFKPRVHHHQKDKVVFVLGATGTGKSRLSIDLANRFFPAEIINSDKIQAYQGLDIVTNKITKEEQRGVPHHLLGIADPNANFTVTDFCEMTLVAVESISRHNSLPIIAGGSNSYMERLIEDNNYNFKSKYDCCFLWVDVSMPVLHSFLHSRVDEMIRNGMVDEVRSFFDPNADYSTGIRKAIGVQEFDDLLRNEPFLDDNSKARLLQQAIDEIKANNCTLARRQLEKIRRLRMIKGWNLLRLDATDVFRKRGKDANQAWEKLVVNPSEAIVRRFLYGLKATDVPSSIPAIPAPTRGPAVAAASL</sequence>
<protein>
    <submittedName>
        <fullName evidence="7 8">Adenylate isopentenyltransferase 3, chloroplastic</fullName>
    </submittedName>
</protein>
<dbReference type="RefSeq" id="XP_048337229.1">
    <property type="nucleotide sequence ID" value="XM_048481272.2"/>
</dbReference>